<dbReference type="SUPFAM" id="SSF52794">
    <property type="entry name" value="PTS system IIB component-like"/>
    <property type="match status" value="1"/>
</dbReference>
<keyword evidence="10" id="KW-1185">Reference proteome</keyword>
<dbReference type="InterPro" id="IPR011608">
    <property type="entry name" value="PRD"/>
</dbReference>
<evidence type="ECO:0000256" key="2">
    <source>
        <dbReference type="ARBA" id="ARBA00022737"/>
    </source>
</evidence>
<dbReference type="PANTHER" id="PTHR30185">
    <property type="entry name" value="CRYPTIC BETA-GLUCOSIDE BGL OPERON ANTITERMINATOR"/>
    <property type="match status" value="1"/>
</dbReference>
<dbReference type="Pfam" id="PF00874">
    <property type="entry name" value="PRD"/>
    <property type="match status" value="1"/>
</dbReference>
<evidence type="ECO:0000259" key="7">
    <source>
        <dbReference type="PROSITE" id="PS51099"/>
    </source>
</evidence>
<comment type="caution">
    <text evidence="9">The sequence shown here is derived from an EMBL/GenBank/DDBJ whole genome shotgun (WGS) entry which is preliminary data.</text>
</comment>
<dbReference type="GO" id="GO:0006355">
    <property type="term" value="P:regulation of DNA-templated transcription"/>
    <property type="evidence" value="ECO:0007669"/>
    <property type="project" value="InterPro"/>
</dbReference>
<keyword evidence="1" id="KW-0808">Transferase</keyword>
<dbReference type="InterPro" id="IPR036095">
    <property type="entry name" value="PTS_EIIB-like_sf"/>
</dbReference>
<reference evidence="9 10" key="1">
    <citation type="journal article" date="2017" name="Genome Announc.">
        <title>Draft Genome Sequence of Romboutsia weinsteinii sp. nov. Strain CCRI-19649(T) Isolated from Surface Water.</title>
        <authorList>
            <person name="Maheux A.F."/>
            <person name="Boudreau D.K."/>
            <person name="Berube E."/>
            <person name="Boissinot M."/>
            <person name="Cantin P."/>
            <person name="Raymond F."/>
            <person name="Corbeil J."/>
            <person name="Omar R.F."/>
            <person name="Bergeron M.G."/>
        </authorList>
    </citation>
    <scope>NUCLEOTIDE SEQUENCE [LARGE SCALE GENOMIC DNA]</scope>
    <source>
        <strain evidence="9 10">CCRI-19649</strain>
    </source>
</reference>
<protein>
    <submittedName>
        <fullName evidence="9">Transcription antiterminator</fullName>
    </submittedName>
</protein>
<dbReference type="Gene3D" id="3.40.50.2300">
    <property type="match status" value="1"/>
</dbReference>
<dbReference type="AlphaFoldDB" id="A0A371J101"/>
<dbReference type="InterPro" id="IPR050661">
    <property type="entry name" value="BglG_antiterminators"/>
</dbReference>
<evidence type="ECO:0000259" key="8">
    <source>
        <dbReference type="PROSITE" id="PS51372"/>
    </source>
</evidence>
<dbReference type="SUPFAM" id="SSF55804">
    <property type="entry name" value="Phoshotransferase/anion transport protein"/>
    <property type="match status" value="1"/>
</dbReference>
<dbReference type="EMBL" id="NOJY02000026">
    <property type="protein sequence ID" value="RDY26449.1"/>
    <property type="molecule type" value="Genomic_DNA"/>
</dbReference>
<dbReference type="OrthoDB" id="3175596at2"/>
<dbReference type="InterPro" id="IPR013011">
    <property type="entry name" value="PTS_EIIB_2"/>
</dbReference>
<name>A0A371J101_9FIRM</name>
<evidence type="ECO:0000256" key="3">
    <source>
        <dbReference type="ARBA" id="ARBA00023015"/>
    </source>
</evidence>
<keyword evidence="3" id="KW-0805">Transcription regulation</keyword>
<evidence type="ECO:0000313" key="9">
    <source>
        <dbReference type="EMBL" id="RDY26449.1"/>
    </source>
</evidence>
<dbReference type="Pfam" id="PF08279">
    <property type="entry name" value="HTH_11"/>
    <property type="match status" value="1"/>
</dbReference>
<dbReference type="InterPro" id="IPR036634">
    <property type="entry name" value="PRD_sf"/>
</dbReference>
<dbReference type="Proteomes" id="UP000215694">
    <property type="component" value="Unassembled WGS sequence"/>
</dbReference>
<keyword evidence="5" id="KW-0804">Transcription</keyword>
<feature type="domain" description="PRD" evidence="8">
    <location>
        <begin position="280"/>
        <end position="387"/>
    </location>
</feature>
<accession>A0A371J101</accession>
<dbReference type="GO" id="GO:0008982">
    <property type="term" value="F:protein-N(PI)-phosphohistidine-sugar phosphotransferase activity"/>
    <property type="evidence" value="ECO:0007669"/>
    <property type="project" value="InterPro"/>
</dbReference>
<feature type="domain" description="PTS EIIB type-2" evidence="7">
    <location>
        <begin position="390"/>
        <end position="481"/>
    </location>
</feature>
<dbReference type="Gene3D" id="1.10.10.10">
    <property type="entry name" value="Winged helix-like DNA-binding domain superfamily/Winged helix DNA-binding domain"/>
    <property type="match status" value="1"/>
</dbReference>
<evidence type="ECO:0000256" key="5">
    <source>
        <dbReference type="ARBA" id="ARBA00023163"/>
    </source>
</evidence>
<dbReference type="CDD" id="cd05568">
    <property type="entry name" value="PTS_IIB_bgl_like"/>
    <property type="match status" value="1"/>
</dbReference>
<dbReference type="InterPro" id="IPR036388">
    <property type="entry name" value="WH-like_DNA-bd_sf"/>
</dbReference>
<dbReference type="SUPFAM" id="SSF63520">
    <property type="entry name" value="PTS-regulatory domain, PRD"/>
    <property type="match status" value="1"/>
</dbReference>
<sequence>MNNKHKIIISYLNSSESYSTSSEIAQYLGVSERSIKRYIKDINLSLEQYGAKIDSVKGIGYKLNILYTKEFKKYIQSINLDSKDESIRSVDLIRSILIHSPISLDSLCEVLFLSRSTLQNEIGQVREMFEVYDIKLMYKPYKGLYIEGEEENIRKCCVKYFFKDDNDSELCENLDLINDNFIKYLQKYIEKSFLDNNIFKNYYEIIYLSKFIAVCFFRSLNGNKVKLPVVGNYKDITSTFNDTFIKDIYEHYDLVIDEDEILYANIIAKADKKLILNINPKEEYIRSIIMKALIDIDIKYKVFLSEDIELIKYLTNHILNSYHRYYLKFNVDNTILNQVKMNYPQSFNYALELAKSIEDIFKVEINENELGYIAIHFATAIERLNQKTSYRAIIICNTGMGTSELLKTKLRRYFPDIEVIGCYQLNFINFDSFEEIDFIISTTSTKGYINNNSIIRVSPMMTNEDIDIIENKLNEIYFNKYLKNLFLQDIFYYKLNLNNKMELIEFISDDMVQKGFISSKDKVDVIKRENISSTEISDLVAVPHCISNDGSNVIAICSLEKPIKWGSTKIKLVFIAFLNSEIKNNKNVFSFINSKIKKGDTVNRLCECVTLDKFTQVLMESSSNDS</sequence>
<organism evidence="9 10">
    <name type="scientific">Romboutsia weinsteinii</name>
    <dbReference type="NCBI Taxonomy" id="2020949"/>
    <lineage>
        <taxon>Bacteria</taxon>
        <taxon>Bacillati</taxon>
        <taxon>Bacillota</taxon>
        <taxon>Clostridia</taxon>
        <taxon>Peptostreptococcales</taxon>
        <taxon>Peptostreptococcaceae</taxon>
        <taxon>Romboutsia</taxon>
    </lineage>
</organism>
<dbReference type="GO" id="GO:0009401">
    <property type="term" value="P:phosphoenolpyruvate-dependent sugar phosphotransferase system"/>
    <property type="evidence" value="ECO:0007669"/>
    <property type="project" value="InterPro"/>
</dbReference>
<gene>
    <name evidence="9" type="ORF">CHL78_013240</name>
</gene>
<dbReference type="PROSITE" id="PS51372">
    <property type="entry name" value="PRD_2"/>
    <property type="match status" value="1"/>
</dbReference>
<dbReference type="PROSITE" id="PS51094">
    <property type="entry name" value="PTS_EIIA_TYPE_2"/>
    <property type="match status" value="1"/>
</dbReference>
<dbReference type="Gene3D" id="1.10.1790.10">
    <property type="entry name" value="PRD domain"/>
    <property type="match status" value="1"/>
</dbReference>
<dbReference type="Pfam" id="PF00359">
    <property type="entry name" value="PTS_EIIA_2"/>
    <property type="match status" value="1"/>
</dbReference>
<feature type="domain" description="PTS EIIA type-2" evidence="6">
    <location>
        <begin position="484"/>
        <end position="621"/>
    </location>
</feature>
<dbReference type="PANTHER" id="PTHR30185:SF18">
    <property type="entry name" value="TRANSCRIPTIONAL REGULATOR MTLR"/>
    <property type="match status" value="1"/>
</dbReference>
<dbReference type="InterPro" id="IPR013196">
    <property type="entry name" value="HTH_11"/>
</dbReference>
<keyword evidence="2" id="KW-0677">Repeat</keyword>
<evidence type="ECO:0000256" key="4">
    <source>
        <dbReference type="ARBA" id="ARBA00023159"/>
    </source>
</evidence>
<evidence type="ECO:0000313" key="10">
    <source>
        <dbReference type="Proteomes" id="UP000215694"/>
    </source>
</evidence>
<dbReference type="RefSeq" id="WP_094368783.1">
    <property type="nucleotide sequence ID" value="NZ_NOJY02000026.1"/>
</dbReference>
<evidence type="ECO:0000256" key="1">
    <source>
        <dbReference type="ARBA" id="ARBA00022679"/>
    </source>
</evidence>
<dbReference type="PROSITE" id="PS51099">
    <property type="entry name" value="PTS_EIIB_TYPE_2"/>
    <property type="match status" value="1"/>
</dbReference>
<dbReference type="InterPro" id="IPR002178">
    <property type="entry name" value="PTS_EIIA_type-2_dom"/>
</dbReference>
<dbReference type="InterPro" id="IPR016152">
    <property type="entry name" value="PTrfase/Anion_transptr"/>
</dbReference>
<dbReference type="Pfam" id="PF05043">
    <property type="entry name" value="Mga"/>
    <property type="match status" value="1"/>
</dbReference>
<dbReference type="InterPro" id="IPR007737">
    <property type="entry name" value="Mga_HTH"/>
</dbReference>
<proteinExistence type="predicted"/>
<keyword evidence="4" id="KW-0010">Activator</keyword>
<dbReference type="Gene3D" id="3.40.930.10">
    <property type="entry name" value="Mannitol-specific EII, Chain A"/>
    <property type="match status" value="1"/>
</dbReference>
<evidence type="ECO:0000259" key="6">
    <source>
        <dbReference type="PROSITE" id="PS51094"/>
    </source>
</evidence>